<sequence>MDPDEKDTRGRKGRGHDENSIGGNITKRSGWYNRPMTLEDAGKVRFYLVLSEGRPVPLELPLQLQPHLSLLGVFSGGAD</sequence>
<dbReference type="EMBL" id="SRLO01001278">
    <property type="protein sequence ID" value="TNN39454.1"/>
    <property type="molecule type" value="Genomic_DNA"/>
</dbReference>
<dbReference type="AlphaFoldDB" id="A0A4Z2FFD8"/>
<proteinExistence type="predicted"/>
<name>A0A4Z2FFD8_9TELE</name>
<keyword evidence="3" id="KW-1185">Reference proteome</keyword>
<reference evidence="2 3" key="1">
    <citation type="submission" date="2019-03" db="EMBL/GenBank/DDBJ databases">
        <title>First draft genome of Liparis tanakae, snailfish: a comprehensive survey of snailfish specific genes.</title>
        <authorList>
            <person name="Kim W."/>
            <person name="Song I."/>
            <person name="Jeong J.-H."/>
            <person name="Kim D."/>
            <person name="Kim S."/>
            <person name="Ryu S."/>
            <person name="Song J.Y."/>
            <person name="Lee S.K."/>
        </authorList>
    </citation>
    <scope>NUCLEOTIDE SEQUENCE [LARGE SCALE GENOMIC DNA]</scope>
    <source>
        <tissue evidence="2">Muscle</tissue>
    </source>
</reference>
<gene>
    <name evidence="2" type="ORF">EYF80_050377</name>
</gene>
<organism evidence="2 3">
    <name type="scientific">Liparis tanakae</name>
    <name type="common">Tanaka's snailfish</name>
    <dbReference type="NCBI Taxonomy" id="230148"/>
    <lineage>
        <taxon>Eukaryota</taxon>
        <taxon>Metazoa</taxon>
        <taxon>Chordata</taxon>
        <taxon>Craniata</taxon>
        <taxon>Vertebrata</taxon>
        <taxon>Euteleostomi</taxon>
        <taxon>Actinopterygii</taxon>
        <taxon>Neopterygii</taxon>
        <taxon>Teleostei</taxon>
        <taxon>Neoteleostei</taxon>
        <taxon>Acanthomorphata</taxon>
        <taxon>Eupercaria</taxon>
        <taxon>Perciformes</taxon>
        <taxon>Cottioidei</taxon>
        <taxon>Cottales</taxon>
        <taxon>Liparidae</taxon>
        <taxon>Liparis</taxon>
    </lineage>
</organism>
<accession>A0A4Z2FFD8</accession>
<evidence type="ECO:0000313" key="3">
    <source>
        <dbReference type="Proteomes" id="UP000314294"/>
    </source>
</evidence>
<comment type="caution">
    <text evidence="2">The sequence shown here is derived from an EMBL/GenBank/DDBJ whole genome shotgun (WGS) entry which is preliminary data.</text>
</comment>
<evidence type="ECO:0000256" key="1">
    <source>
        <dbReference type="SAM" id="MobiDB-lite"/>
    </source>
</evidence>
<dbReference type="Proteomes" id="UP000314294">
    <property type="component" value="Unassembled WGS sequence"/>
</dbReference>
<protein>
    <submittedName>
        <fullName evidence="2">Uncharacterized protein</fullName>
    </submittedName>
</protein>
<feature type="compositionally biased region" description="Basic and acidic residues" evidence="1">
    <location>
        <begin position="1"/>
        <end position="19"/>
    </location>
</feature>
<evidence type="ECO:0000313" key="2">
    <source>
        <dbReference type="EMBL" id="TNN39454.1"/>
    </source>
</evidence>
<feature type="region of interest" description="Disordered" evidence="1">
    <location>
        <begin position="1"/>
        <end position="32"/>
    </location>
</feature>